<dbReference type="EMBL" id="BJWK01000011">
    <property type="protein sequence ID" value="GEM10547.1"/>
    <property type="molecule type" value="Genomic_DNA"/>
</dbReference>
<dbReference type="OrthoDB" id="10054765at2759"/>
<feature type="region of interest" description="Disordered" evidence="1">
    <location>
        <begin position="1"/>
        <end position="82"/>
    </location>
</feature>
<protein>
    <submittedName>
        <fullName evidence="2">Peptidase cysteine/serine, trypsin-like protein</fullName>
    </submittedName>
</protein>
<dbReference type="Gene3D" id="2.40.10.120">
    <property type="match status" value="1"/>
</dbReference>
<dbReference type="Pfam" id="PF13365">
    <property type="entry name" value="Trypsin_2"/>
    <property type="match status" value="1"/>
</dbReference>
<evidence type="ECO:0000313" key="3">
    <source>
        <dbReference type="Proteomes" id="UP000321518"/>
    </source>
</evidence>
<dbReference type="AlphaFoldDB" id="A0A511KJJ4"/>
<feature type="compositionally biased region" description="Pro residues" evidence="1">
    <location>
        <begin position="1"/>
        <end position="15"/>
    </location>
</feature>
<name>A0A511KJJ4_RHOTO</name>
<evidence type="ECO:0000313" key="2">
    <source>
        <dbReference type="EMBL" id="GEM10547.1"/>
    </source>
</evidence>
<reference evidence="2 3" key="1">
    <citation type="submission" date="2019-07" db="EMBL/GenBank/DDBJ databases">
        <title>Rhodotorula toruloides NBRC10032 genome sequencing.</title>
        <authorList>
            <person name="Shida Y."/>
            <person name="Takaku H."/>
            <person name="Ogasawara W."/>
            <person name="Mori K."/>
        </authorList>
    </citation>
    <scope>NUCLEOTIDE SEQUENCE [LARGE SCALE GENOMIC DNA]</scope>
    <source>
        <strain evidence="2 3">NBRC10032</strain>
    </source>
</reference>
<dbReference type="Proteomes" id="UP000321518">
    <property type="component" value="Unassembled WGS sequence"/>
</dbReference>
<gene>
    <name evidence="2" type="ORF">Rt10032_c11g4564</name>
</gene>
<feature type="compositionally biased region" description="Basic and acidic residues" evidence="1">
    <location>
        <begin position="411"/>
        <end position="424"/>
    </location>
</feature>
<comment type="caution">
    <text evidence="2">The sequence shown here is derived from an EMBL/GenBank/DDBJ whole genome shotgun (WGS) entry which is preliminary data.</text>
</comment>
<dbReference type="SUPFAM" id="SSF50494">
    <property type="entry name" value="Trypsin-like serine proteases"/>
    <property type="match status" value="1"/>
</dbReference>
<sequence length="431" mass="46260">MTTPPLPPRPVPSTPPYTGVPRPPGLSGSSKNEKNAARSPAQATTPEVAHKTGRATRSEDGRKGQATAVVAHSAGRTSQQGSDELASAVALDLFFLRTLSQLEERAEVGRVQEGAMRQEWATLQILLQQQREREGDVVEGIALEYEPTPSPSRRIRLDGRAGPGEAAIAGQEEQDGIVVVAHVMGGRDTRVSICSGFAIGRTKGGEGQMILTCAHTLASMAKFVPPAGDKPSATFVLASSGHVFTVSSLISSLSESDLLLLRLCPAPINPSALPVWPLRPLPINPYPSPPSTSISVHHYLNPLSRLRRKLQKLPEREWLEGEVREYRDPIGRTAEVGTYDTLQSMMISCTPTPGSSGGPVVDRETGSVVGVTRGSTHKYGDRQSFGLATPAERIYDMFPLPGFKTAAQRQAEAEERRQGDKEAGEAGQRSQ</sequence>
<dbReference type="InterPro" id="IPR009003">
    <property type="entry name" value="Peptidase_S1_PA"/>
</dbReference>
<evidence type="ECO:0000256" key="1">
    <source>
        <dbReference type="SAM" id="MobiDB-lite"/>
    </source>
</evidence>
<accession>A0A511KJJ4</accession>
<feature type="region of interest" description="Disordered" evidence="1">
    <location>
        <begin position="405"/>
        <end position="431"/>
    </location>
</feature>
<proteinExistence type="predicted"/>
<organism evidence="2 3">
    <name type="scientific">Rhodotorula toruloides</name>
    <name type="common">Yeast</name>
    <name type="synonym">Rhodosporidium toruloides</name>
    <dbReference type="NCBI Taxonomy" id="5286"/>
    <lineage>
        <taxon>Eukaryota</taxon>
        <taxon>Fungi</taxon>
        <taxon>Dikarya</taxon>
        <taxon>Basidiomycota</taxon>
        <taxon>Pucciniomycotina</taxon>
        <taxon>Microbotryomycetes</taxon>
        <taxon>Sporidiobolales</taxon>
        <taxon>Sporidiobolaceae</taxon>
        <taxon>Rhodotorula</taxon>
    </lineage>
</organism>